<evidence type="ECO:0000313" key="2">
    <source>
        <dbReference type="EMBL" id="MCT2559551.1"/>
    </source>
</evidence>
<organism evidence="2 3">
    <name type="scientific">Tsuneonella litorea</name>
    <dbReference type="NCBI Taxonomy" id="2976475"/>
    <lineage>
        <taxon>Bacteria</taxon>
        <taxon>Pseudomonadati</taxon>
        <taxon>Pseudomonadota</taxon>
        <taxon>Alphaproteobacteria</taxon>
        <taxon>Sphingomonadales</taxon>
        <taxon>Erythrobacteraceae</taxon>
        <taxon>Tsuneonella</taxon>
    </lineage>
</organism>
<feature type="transmembrane region" description="Helical" evidence="1">
    <location>
        <begin position="6"/>
        <end position="31"/>
    </location>
</feature>
<feature type="transmembrane region" description="Helical" evidence="1">
    <location>
        <begin position="133"/>
        <end position="150"/>
    </location>
</feature>
<keyword evidence="1" id="KW-1133">Transmembrane helix</keyword>
<dbReference type="RefSeq" id="WP_259962455.1">
    <property type="nucleotide sequence ID" value="NZ_JAOAMV010000005.1"/>
</dbReference>
<protein>
    <recommendedName>
        <fullName evidence="4">DUF2269 family protein</fullName>
    </recommendedName>
</protein>
<evidence type="ECO:0000256" key="1">
    <source>
        <dbReference type="SAM" id="Phobius"/>
    </source>
</evidence>
<reference evidence="2" key="1">
    <citation type="submission" date="2022-09" db="EMBL/GenBank/DDBJ databases">
        <title>The genome sequence of Tsuneonella sp. YG55.</title>
        <authorList>
            <person name="Liu Y."/>
        </authorList>
    </citation>
    <scope>NUCLEOTIDE SEQUENCE</scope>
    <source>
        <strain evidence="2">YG55</strain>
    </source>
</reference>
<keyword evidence="3" id="KW-1185">Reference proteome</keyword>
<accession>A0A9X2W2D1</accession>
<keyword evidence="1" id="KW-0812">Transmembrane</keyword>
<gene>
    <name evidence="2" type="ORF">N0B51_11230</name>
</gene>
<evidence type="ECO:0008006" key="4">
    <source>
        <dbReference type="Google" id="ProtNLM"/>
    </source>
</evidence>
<sequence length="153" mass="16505">MRESLLTIHVLAIAVWIGAGFYELWLGRLFLRSDGSAAEAPLIRAIYRSDLAVFGATLIAFVAGIALALTQGWGFFNDLWLGIKQAIMFGVLAVVAMIFPRAIRLGKAIDALPHGDGPVPRALKAQYAALEPWYALMRIAAVLAVGLAVFKPV</sequence>
<evidence type="ECO:0000313" key="3">
    <source>
        <dbReference type="Proteomes" id="UP001142648"/>
    </source>
</evidence>
<proteinExistence type="predicted"/>
<dbReference type="EMBL" id="JAOAMV010000005">
    <property type="protein sequence ID" value="MCT2559551.1"/>
    <property type="molecule type" value="Genomic_DNA"/>
</dbReference>
<comment type="caution">
    <text evidence="2">The sequence shown here is derived from an EMBL/GenBank/DDBJ whole genome shotgun (WGS) entry which is preliminary data.</text>
</comment>
<keyword evidence="1" id="KW-0472">Membrane</keyword>
<dbReference type="AlphaFoldDB" id="A0A9X2W2D1"/>
<feature type="transmembrane region" description="Helical" evidence="1">
    <location>
        <begin position="79"/>
        <end position="99"/>
    </location>
</feature>
<feature type="transmembrane region" description="Helical" evidence="1">
    <location>
        <begin position="51"/>
        <end position="73"/>
    </location>
</feature>
<dbReference type="Proteomes" id="UP001142648">
    <property type="component" value="Unassembled WGS sequence"/>
</dbReference>
<name>A0A9X2W2D1_9SPHN</name>